<name>A0AA47MP10_MERPO</name>
<dbReference type="EMBL" id="JAOPHQ010003412">
    <property type="protein sequence ID" value="KAK0143507.1"/>
    <property type="molecule type" value="Genomic_DNA"/>
</dbReference>
<feature type="domain" description="Ig-like" evidence="2">
    <location>
        <begin position="31"/>
        <end position="121"/>
    </location>
</feature>
<dbReference type="Gene3D" id="2.60.40.10">
    <property type="entry name" value="Immunoglobulins"/>
    <property type="match status" value="1"/>
</dbReference>
<dbReference type="AlphaFoldDB" id="A0AA47MP10"/>
<dbReference type="PANTHER" id="PTHR47633">
    <property type="entry name" value="IMMUNOGLOBULIN"/>
    <property type="match status" value="1"/>
</dbReference>
<dbReference type="InterPro" id="IPR013783">
    <property type="entry name" value="Ig-like_fold"/>
</dbReference>
<sequence>MVYTGRFLKVEGSKLAFKMTSIHVDKAFNEPVCFIKKLEDTSVIVGQPLKLVCTYTGSQRVHVIWKKDDKLIWASYQYNVLTTDSTCSLEVLYSDRPAAAGKYSCEISNEAGIDVCHAHVSLGKGTITNLPTAFHSSANLLSNFFYFLRWCIISEHFQHFLRCCMDREIL</sequence>
<evidence type="ECO:0000256" key="1">
    <source>
        <dbReference type="ARBA" id="ARBA00023319"/>
    </source>
</evidence>
<evidence type="ECO:0000313" key="4">
    <source>
        <dbReference type="Proteomes" id="UP001174136"/>
    </source>
</evidence>
<dbReference type="InterPro" id="IPR013098">
    <property type="entry name" value="Ig_I-set"/>
</dbReference>
<protein>
    <submittedName>
        <fullName evidence="3">Titin</fullName>
    </submittedName>
</protein>
<accession>A0AA47MP10</accession>
<proteinExistence type="predicted"/>
<dbReference type="GO" id="GO:0055013">
    <property type="term" value="P:cardiac muscle cell development"/>
    <property type="evidence" value="ECO:0007669"/>
    <property type="project" value="UniProtKB-ARBA"/>
</dbReference>
<dbReference type="FunFam" id="2.60.40.10:FF:000107">
    <property type="entry name" value="Myosin, light chain kinase a"/>
    <property type="match status" value="1"/>
</dbReference>
<keyword evidence="4" id="KW-1185">Reference proteome</keyword>
<dbReference type="InterPro" id="IPR007110">
    <property type="entry name" value="Ig-like_dom"/>
</dbReference>
<dbReference type="InterPro" id="IPR036179">
    <property type="entry name" value="Ig-like_dom_sf"/>
</dbReference>
<reference evidence="3" key="1">
    <citation type="journal article" date="2023" name="Front. Mar. Sci.">
        <title>A new Merluccius polli reference genome to investigate the effects of global change in West African waters.</title>
        <authorList>
            <person name="Mateo J.L."/>
            <person name="Blanco-Fernandez C."/>
            <person name="Garcia-Vazquez E."/>
            <person name="Machado-Schiaffino G."/>
        </authorList>
    </citation>
    <scope>NUCLEOTIDE SEQUENCE</scope>
    <source>
        <strain evidence="3">C29</strain>
        <tissue evidence="3">Fin</tissue>
    </source>
</reference>
<dbReference type="Pfam" id="PF07679">
    <property type="entry name" value="I-set"/>
    <property type="match status" value="1"/>
</dbReference>
<evidence type="ECO:0000259" key="2">
    <source>
        <dbReference type="PROSITE" id="PS50835"/>
    </source>
</evidence>
<evidence type="ECO:0000313" key="3">
    <source>
        <dbReference type="EMBL" id="KAK0143507.1"/>
    </source>
</evidence>
<dbReference type="CDD" id="cd00096">
    <property type="entry name" value="Ig"/>
    <property type="match status" value="1"/>
</dbReference>
<dbReference type="SUPFAM" id="SSF48726">
    <property type="entry name" value="Immunoglobulin"/>
    <property type="match status" value="1"/>
</dbReference>
<dbReference type="PROSITE" id="PS50835">
    <property type="entry name" value="IG_LIKE"/>
    <property type="match status" value="1"/>
</dbReference>
<keyword evidence="1" id="KW-0393">Immunoglobulin domain</keyword>
<dbReference type="GO" id="GO:0003007">
    <property type="term" value="P:heart morphogenesis"/>
    <property type="evidence" value="ECO:0007669"/>
    <property type="project" value="UniProtKB-ARBA"/>
</dbReference>
<gene>
    <name evidence="3" type="primary">Ttn_5</name>
    <name evidence="3" type="ORF">N1851_018344</name>
</gene>
<comment type="caution">
    <text evidence="3">The sequence shown here is derived from an EMBL/GenBank/DDBJ whole genome shotgun (WGS) entry which is preliminary data.</text>
</comment>
<organism evidence="3 4">
    <name type="scientific">Merluccius polli</name>
    <name type="common">Benguela hake</name>
    <name type="synonym">Merluccius cadenati</name>
    <dbReference type="NCBI Taxonomy" id="89951"/>
    <lineage>
        <taxon>Eukaryota</taxon>
        <taxon>Metazoa</taxon>
        <taxon>Chordata</taxon>
        <taxon>Craniata</taxon>
        <taxon>Vertebrata</taxon>
        <taxon>Euteleostomi</taxon>
        <taxon>Actinopterygii</taxon>
        <taxon>Neopterygii</taxon>
        <taxon>Teleostei</taxon>
        <taxon>Neoteleostei</taxon>
        <taxon>Acanthomorphata</taxon>
        <taxon>Zeiogadaria</taxon>
        <taxon>Gadariae</taxon>
        <taxon>Gadiformes</taxon>
        <taxon>Gadoidei</taxon>
        <taxon>Merlucciidae</taxon>
        <taxon>Merluccius</taxon>
    </lineage>
</organism>
<dbReference type="Proteomes" id="UP001174136">
    <property type="component" value="Unassembled WGS sequence"/>
</dbReference>